<evidence type="ECO:0000313" key="2">
    <source>
        <dbReference type="EMBL" id="MBX7289523.1"/>
    </source>
</evidence>
<evidence type="ECO:0000313" key="3">
    <source>
        <dbReference type="Proteomes" id="UP000775179"/>
    </source>
</evidence>
<name>A0ABD4REC4_9CLOT</name>
<dbReference type="PANTHER" id="PTHR30619">
    <property type="entry name" value="DNA INTERNALIZATION/COMPETENCE PROTEIN COMEC/REC2"/>
    <property type="match status" value="1"/>
</dbReference>
<dbReference type="SUPFAM" id="SSF56281">
    <property type="entry name" value="Metallo-hydrolase/oxidoreductase"/>
    <property type="match status" value="1"/>
</dbReference>
<dbReference type="PANTHER" id="PTHR30619:SF7">
    <property type="entry name" value="BETA-LACTAMASE DOMAIN PROTEIN"/>
    <property type="match status" value="1"/>
</dbReference>
<dbReference type="SMART" id="SM00849">
    <property type="entry name" value="Lactamase_B"/>
    <property type="match status" value="1"/>
</dbReference>
<evidence type="ECO:0000259" key="1">
    <source>
        <dbReference type="SMART" id="SM00849"/>
    </source>
</evidence>
<dbReference type="InterPro" id="IPR035681">
    <property type="entry name" value="ComA-like_MBL"/>
</dbReference>
<gene>
    <name evidence="2" type="ORF">K4H94_00460</name>
</gene>
<comment type="caution">
    <text evidence="2">The sequence shown here is derived from an EMBL/GenBank/DDBJ whole genome shotgun (WGS) entry which is preliminary data.</text>
</comment>
<protein>
    <submittedName>
        <fullName evidence="2">MBL fold metallo-hydrolase</fullName>
    </submittedName>
</protein>
<dbReference type="Pfam" id="PF00753">
    <property type="entry name" value="Lactamase_B"/>
    <property type="match status" value="1"/>
</dbReference>
<dbReference type="AlphaFoldDB" id="A0ABD4REC4"/>
<dbReference type="KEGG" id="cchv:BTM20_07490"/>
<dbReference type="Proteomes" id="UP000775179">
    <property type="component" value="Unassembled WGS sequence"/>
</dbReference>
<dbReference type="InterPro" id="IPR052159">
    <property type="entry name" value="Competence_DNA_uptake"/>
</dbReference>
<dbReference type="RefSeq" id="WP_021875698.1">
    <property type="nucleotide sequence ID" value="NZ_CP018630.1"/>
</dbReference>
<reference evidence="2 3" key="1">
    <citation type="submission" date="2021-08" db="EMBL/GenBank/DDBJ databases">
        <title>Genome sequence analysis of Clostridium chauvoei strains of European origin and evaluation of typing options for outbreak investigations.</title>
        <authorList>
            <person name="Abdel-Glil M."/>
            <person name="Thomas P."/>
            <person name="Seyboldt C."/>
        </authorList>
    </citation>
    <scope>NUCLEOTIDE SEQUENCE [LARGE SCALE GENOMIC DNA]</scope>
    <source>
        <strain evidence="2 3">S0260-09</strain>
    </source>
</reference>
<dbReference type="InterPro" id="IPR036866">
    <property type="entry name" value="RibonucZ/Hydroxyglut_hydro"/>
</dbReference>
<dbReference type="CDD" id="cd07731">
    <property type="entry name" value="ComA-like_MBL-fold"/>
    <property type="match status" value="1"/>
</dbReference>
<dbReference type="Gene3D" id="3.60.15.10">
    <property type="entry name" value="Ribonuclease Z/Hydroxyacylglutathione hydrolase-like"/>
    <property type="match status" value="1"/>
</dbReference>
<proteinExistence type="predicted"/>
<dbReference type="GeneID" id="66301709"/>
<feature type="domain" description="Metallo-beta-lactamase" evidence="1">
    <location>
        <begin position="42"/>
        <end position="234"/>
    </location>
</feature>
<dbReference type="EMBL" id="JAIFTX010000001">
    <property type="protein sequence ID" value="MBX7289523.1"/>
    <property type="molecule type" value="Genomic_DNA"/>
</dbReference>
<organism evidence="2 3">
    <name type="scientific">Clostridium chauvoei</name>
    <dbReference type="NCBI Taxonomy" id="46867"/>
    <lineage>
        <taxon>Bacteria</taxon>
        <taxon>Bacillati</taxon>
        <taxon>Bacillota</taxon>
        <taxon>Clostridia</taxon>
        <taxon>Eubacteriales</taxon>
        <taxon>Clostridiaceae</taxon>
        <taxon>Clostridium</taxon>
    </lineage>
</organism>
<sequence>MNKIKKILSFFLILLISFFGIPVISQAKVQDNLVVNYIDVGQGDSELIQVSGKNILIDAGNNDDLAYNYLKSKGVKHLDYVITTHPHSDHIGGMAKIINEFDIGTFYAPKVSTTTKVFEGMINSLNNKGIKITVPKVGEKLNIGNATTFEFLAPNSSEYKNLNNYSIVTKLKYGNTSFIFTGDAERLSEREILNKQLDISADVLKLGHHGSRTSTSTKFLDAVNPKYAVVSAGEGNDYGHPNNETIEKLNKRNIEILRTDKSGTIIAISDGNKITFNCESDTTTNIEDTSNIEEPTENNVVWISNTNSKVYHTNNKCSKMKNPIKILLKDAETEGLHPCSRCAK</sequence>
<accession>A0ABD4REC4</accession>
<dbReference type="InterPro" id="IPR001279">
    <property type="entry name" value="Metallo-B-lactamas"/>
</dbReference>